<evidence type="ECO:0000313" key="2">
    <source>
        <dbReference type="Proteomes" id="UP001467690"/>
    </source>
</evidence>
<accession>A0ABV1RKS6</accession>
<dbReference type="EMBL" id="JBELOE010000265">
    <property type="protein sequence ID" value="MER2493362.1"/>
    <property type="molecule type" value="Genomic_DNA"/>
</dbReference>
<reference evidence="1 2" key="1">
    <citation type="submission" date="2024-06" db="EMBL/GenBank/DDBJ databases">
        <authorList>
            <person name="Chen R.Y."/>
        </authorList>
    </citation>
    <scope>NUCLEOTIDE SEQUENCE [LARGE SCALE GENOMIC DNA]</scope>
    <source>
        <strain evidence="1 2">D2</strain>
    </source>
</reference>
<evidence type="ECO:0000313" key="1">
    <source>
        <dbReference type="EMBL" id="MER2493362.1"/>
    </source>
</evidence>
<name>A0ABV1RKS6_9ALTE</name>
<dbReference type="Proteomes" id="UP001467690">
    <property type="component" value="Unassembled WGS sequence"/>
</dbReference>
<gene>
    <name evidence="1" type="ORF">ABS311_15910</name>
</gene>
<protein>
    <submittedName>
        <fullName evidence="1">Uncharacterized protein</fullName>
    </submittedName>
</protein>
<organism evidence="1 2">
    <name type="scientific">Catenovulum sediminis</name>
    <dbReference type="NCBI Taxonomy" id="1740262"/>
    <lineage>
        <taxon>Bacteria</taxon>
        <taxon>Pseudomonadati</taxon>
        <taxon>Pseudomonadota</taxon>
        <taxon>Gammaproteobacteria</taxon>
        <taxon>Alteromonadales</taxon>
        <taxon>Alteromonadaceae</taxon>
        <taxon>Catenovulum</taxon>
    </lineage>
</organism>
<dbReference type="RefSeq" id="WP_143872512.1">
    <property type="nucleotide sequence ID" value="NZ_CP041660.1"/>
</dbReference>
<comment type="caution">
    <text evidence="1">The sequence shown here is derived from an EMBL/GenBank/DDBJ whole genome shotgun (WGS) entry which is preliminary data.</text>
</comment>
<proteinExistence type="predicted"/>
<sequence>MSAILNQFCRSIELKSNTPNTFFESQSLHIETWSIPSHRWEVEYKSNPINGTENQRKMWVFLNSLKSGSVEFDWEIPIHSVPQGSAHSNAMVFQDYNAGVTEFRLLGTLGDNFLIAGDLLKFSNHNKVYMVVEDVSGTNPIVKVNCPLKHAVTSSTIVITRNVAFKMILKPNTQIVSYSRSVGSFSEPFSAQFIEKL</sequence>
<keyword evidence="2" id="KW-1185">Reference proteome</keyword>